<evidence type="ECO:0000256" key="1">
    <source>
        <dbReference type="ARBA" id="ARBA00004162"/>
    </source>
</evidence>
<dbReference type="Proteomes" id="UP001597417">
    <property type="component" value="Unassembled WGS sequence"/>
</dbReference>
<accession>A0ABW5G3L5</accession>
<reference evidence="10" key="1">
    <citation type="journal article" date="2019" name="Int. J. Syst. Evol. Microbiol.">
        <title>The Global Catalogue of Microorganisms (GCM) 10K type strain sequencing project: providing services to taxonomists for standard genome sequencing and annotation.</title>
        <authorList>
            <consortium name="The Broad Institute Genomics Platform"/>
            <consortium name="The Broad Institute Genome Sequencing Center for Infectious Disease"/>
            <person name="Wu L."/>
            <person name="Ma J."/>
        </authorList>
    </citation>
    <scope>NUCLEOTIDE SEQUENCE [LARGE SCALE GENOMIC DNA]</scope>
    <source>
        <strain evidence="10">CGMCC 4.7645</strain>
    </source>
</reference>
<dbReference type="Pfam" id="PF04024">
    <property type="entry name" value="PspC"/>
    <property type="match status" value="1"/>
</dbReference>
<comment type="caution">
    <text evidence="9">The sequence shown here is derived from an EMBL/GenBank/DDBJ whole genome shotgun (WGS) entry which is preliminary data.</text>
</comment>
<keyword evidence="10" id="KW-1185">Reference proteome</keyword>
<evidence type="ECO:0000256" key="2">
    <source>
        <dbReference type="ARBA" id="ARBA00022475"/>
    </source>
</evidence>
<dbReference type="PANTHER" id="PTHR33885:SF3">
    <property type="entry name" value="PHAGE SHOCK PROTEIN C"/>
    <property type="match status" value="1"/>
</dbReference>
<evidence type="ECO:0000313" key="10">
    <source>
        <dbReference type="Proteomes" id="UP001597417"/>
    </source>
</evidence>
<feature type="transmembrane region" description="Helical" evidence="7">
    <location>
        <begin position="222"/>
        <end position="245"/>
    </location>
</feature>
<gene>
    <name evidence="9" type="ORF">ACFSXZ_34725</name>
</gene>
<keyword evidence="4 7" id="KW-1133">Transmembrane helix</keyword>
<feature type="region of interest" description="Disordered" evidence="6">
    <location>
        <begin position="152"/>
        <end position="214"/>
    </location>
</feature>
<evidence type="ECO:0000259" key="8">
    <source>
        <dbReference type="Pfam" id="PF04024"/>
    </source>
</evidence>
<evidence type="ECO:0000256" key="3">
    <source>
        <dbReference type="ARBA" id="ARBA00022692"/>
    </source>
</evidence>
<protein>
    <submittedName>
        <fullName evidence="9">PspC domain-containing protein</fullName>
    </submittedName>
</protein>
<feature type="domain" description="Phage shock protein PspC N-terminal" evidence="8">
    <location>
        <begin position="27"/>
        <end position="83"/>
    </location>
</feature>
<evidence type="ECO:0000256" key="5">
    <source>
        <dbReference type="ARBA" id="ARBA00023136"/>
    </source>
</evidence>
<evidence type="ECO:0000256" key="7">
    <source>
        <dbReference type="SAM" id="Phobius"/>
    </source>
</evidence>
<dbReference type="PANTHER" id="PTHR33885">
    <property type="entry name" value="PHAGE SHOCK PROTEIN C"/>
    <property type="match status" value="1"/>
</dbReference>
<feature type="compositionally biased region" description="Low complexity" evidence="6">
    <location>
        <begin position="154"/>
        <end position="184"/>
    </location>
</feature>
<dbReference type="InterPro" id="IPR052027">
    <property type="entry name" value="PspC"/>
</dbReference>
<evidence type="ECO:0000256" key="6">
    <source>
        <dbReference type="SAM" id="MobiDB-lite"/>
    </source>
</evidence>
<dbReference type="RefSeq" id="WP_378270122.1">
    <property type="nucleotide sequence ID" value="NZ_JBHUKR010000022.1"/>
</dbReference>
<name>A0ABW5G3L5_9PSEU</name>
<feature type="transmembrane region" description="Helical" evidence="7">
    <location>
        <begin position="251"/>
        <end position="269"/>
    </location>
</feature>
<comment type="subcellular location">
    <subcellularLocation>
        <location evidence="1">Cell membrane</location>
        <topology evidence="1">Single-pass membrane protein</topology>
    </subcellularLocation>
</comment>
<dbReference type="EMBL" id="JBHUKR010000022">
    <property type="protein sequence ID" value="MFD2421497.1"/>
    <property type="molecule type" value="Genomic_DNA"/>
</dbReference>
<keyword evidence="2" id="KW-1003">Cell membrane</keyword>
<feature type="compositionally biased region" description="Pro residues" evidence="6">
    <location>
        <begin position="203"/>
        <end position="212"/>
    </location>
</feature>
<evidence type="ECO:0000313" key="9">
    <source>
        <dbReference type="EMBL" id="MFD2421497.1"/>
    </source>
</evidence>
<feature type="transmembrane region" description="Helical" evidence="7">
    <location>
        <begin position="276"/>
        <end position="294"/>
    </location>
</feature>
<keyword evidence="5 7" id="KW-0472">Membrane</keyword>
<feature type="transmembrane region" description="Helical" evidence="7">
    <location>
        <begin position="57"/>
        <end position="80"/>
    </location>
</feature>
<sequence length="416" mass="42572">MTGATERSRPTGLGDFEETLKDFWATRPRRPRHGRKVAGVAAGIADRYGVDPVLVRVAFATATIFGGVGISLYVLGWLFFPAENDEVSPVEALFGRGRSSTSRAFTIVLAVALLPLTGWAFGGGWFDGGSLLAAALLVTGLYLLHRGRGQEYRPPVTGPTGPTAAFSTTSTPSASSGTAESPSGWDPLGADPLAWDLPDPRPEPPVTPPPAPARRRNAKVGVITFAVALLVAGAGVALGAMGVAWFSPPHVIGLTLSVLGLGMVTGAFLRGGRGLIALAVPLSIVGLVTTAVPFPSYHGGFGDIDAVPGTAAEVQPVYQHTAGDINLVLTNLARTDVVSTEVLNGAGTTTVVVPADADVRYACDVRVGDVDCLGHIAKGTNPSTVSGTDLGTDGPGGAQITLKVSAGAGRVEVNRA</sequence>
<organism evidence="9 10">
    <name type="scientific">Amycolatopsis pigmentata</name>
    <dbReference type="NCBI Taxonomy" id="450801"/>
    <lineage>
        <taxon>Bacteria</taxon>
        <taxon>Bacillati</taxon>
        <taxon>Actinomycetota</taxon>
        <taxon>Actinomycetes</taxon>
        <taxon>Pseudonocardiales</taxon>
        <taxon>Pseudonocardiaceae</taxon>
        <taxon>Amycolatopsis</taxon>
    </lineage>
</organism>
<evidence type="ECO:0000256" key="4">
    <source>
        <dbReference type="ARBA" id="ARBA00022989"/>
    </source>
</evidence>
<feature type="transmembrane region" description="Helical" evidence="7">
    <location>
        <begin position="128"/>
        <end position="144"/>
    </location>
</feature>
<dbReference type="InterPro" id="IPR007168">
    <property type="entry name" value="Phageshock_PspC_N"/>
</dbReference>
<keyword evidence="3 7" id="KW-0812">Transmembrane</keyword>
<proteinExistence type="predicted"/>